<dbReference type="EMBL" id="GBXM01077296">
    <property type="protein sequence ID" value="JAH31281.1"/>
    <property type="molecule type" value="Transcribed_RNA"/>
</dbReference>
<reference evidence="1" key="1">
    <citation type="submission" date="2014-11" db="EMBL/GenBank/DDBJ databases">
        <authorList>
            <person name="Amaro Gonzalez C."/>
        </authorList>
    </citation>
    <scope>NUCLEOTIDE SEQUENCE</scope>
</reference>
<protein>
    <submittedName>
        <fullName evidence="1">Uncharacterized protein</fullName>
    </submittedName>
</protein>
<proteinExistence type="predicted"/>
<accession>A0A0E9RQ58</accession>
<sequence length="53" mass="6148">MTLPWTIFHALFSLSCEELSFSSPKFQLQTPLDVLECTHYSTLSLLMTCFLLY</sequence>
<organism evidence="1">
    <name type="scientific">Anguilla anguilla</name>
    <name type="common">European freshwater eel</name>
    <name type="synonym">Muraena anguilla</name>
    <dbReference type="NCBI Taxonomy" id="7936"/>
    <lineage>
        <taxon>Eukaryota</taxon>
        <taxon>Metazoa</taxon>
        <taxon>Chordata</taxon>
        <taxon>Craniata</taxon>
        <taxon>Vertebrata</taxon>
        <taxon>Euteleostomi</taxon>
        <taxon>Actinopterygii</taxon>
        <taxon>Neopterygii</taxon>
        <taxon>Teleostei</taxon>
        <taxon>Anguilliformes</taxon>
        <taxon>Anguillidae</taxon>
        <taxon>Anguilla</taxon>
    </lineage>
</organism>
<reference evidence="1" key="2">
    <citation type="journal article" date="2015" name="Fish Shellfish Immunol.">
        <title>Early steps in the European eel (Anguilla anguilla)-Vibrio vulnificus interaction in the gills: Role of the RtxA13 toxin.</title>
        <authorList>
            <person name="Callol A."/>
            <person name="Pajuelo D."/>
            <person name="Ebbesson L."/>
            <person name="Teles M."/>
            <person name="MacKenzie S."/>
            <person name="Amaro C."/>
        </authorList>
    </citation>
    <scope>NUCLEOTIDE SEQUENCE</scope>
</reference>
<name>A0A0E9RQ58_ANGAN</name>
<evidence type="ECO:0000313" key="1">
    <source>
        <dbReference type="EMBL" id="JAH31281.1"/>
    </source>
</evidence>
<dbReference type="AlphaFoldDB" id="A0A0E9RQ58"/>